<dbReference type="Gene3D" id="1.10.575.10">
    <property type="entry name" value="P1 Nuclease"/>
    <property type="match status" value="1"/>
</dbReference>
<evidence type="ECO:0000256" key="2">
    <source>
        <dbReference type="ARBA" id="ARBA00022723"/>
    </source>
</evidence>
<keyword evidence="1" id="KW-0540">Nuclease</keyword>
<dbReference type="PANTHER" id="PTHR33146">
    <property type="entry name" value="ENDONUCLEASE 4"/>
    <property type="match status" value="1"/>
</dbReference>
<dbReference type="InterPro" id="IPR008947">
    <property type="entry name" value="PLipase_C/P1_nuclease_dom_sf"/>
</dbReference>
<keyword evidence="2" id="KW-0479">Metal-binding</keyword>
<evidence type="ECO:0000256" key="6">
    <source>
        <dbReference type="ARBA" id="ARBA00023180"/>
    </source>
</evidence>
<organism evidence="7 8">
    <name type="scientific">Botrimarina colliarenosi</name>
    <dbReference type="NCBI Taxonomy" id="2528001"/>
    <lineage>
        <taxon>Bacteria</taxon>
        <taxon>Pseudomonadati</taxon>
        <taxon>Planctomycetota</taxon>
        <taxon>Planctomycetia</taxon>
        <taxon>Pirellulales</taxon>
        <taxon>Lacipirellulaceae</taxon>
        <taxon>Botrimarina</taxon>
    </lineage>
</organism>
<evidence type="ECO:0000256" key="5">
    <source>
        <dbReference type="ARBA" id="ARBA00023157"/>
    </source>
</evidence>
<dbReference type="OrthoDB" id="267579at2"/>
<evidence type="ECO:0000256" key="1">
    <source>
        <dbReference type="ARBA" id="ARBA00022722"/>
    </source>
</evidence>
<dbReference type="SUPFAM" id="SSF48537">
    <property type="entry name" value="Phospholipase C/P1 nuclease"/>
    <property type="match status" value="1"/>
</dbReference>
<dbReference type="RefSeq" id="WP_146445074.1">
    <property type="nucleotide sequence ID" value="NZ_SJPR01000002.1"/>
</dbReference>
<dbReference type="GO" id="GO:0006308">
    <property type="term" value="P:DNA catabolic process"/>
    <property type="evidence" value="ECO:0007669"/>
    <property type="project" value="InterPro"/>
</dbReference>
<evidence type="ECO:0000313" key="7">
    <source>
        <dbReference type="EMBL" id="TWT98204.1"/>
    </source>
</evidence>
<dbReference type="GO" id="GO:0004519">
    <property type="term" value="F:endonuclease activity"/>
    <property type="evidence" value="ECO:0007669"/>
    <property type="project" value="UniProtKB-KW"/>
</dbReference>
<keyword evidence="8" id="KW-1185">Reference proteome</keyword>
<sequence length="237" mass="25932">MYDRPTWHYQLAATLTYGDDINVPPQPGPLPAEANLQTQELHIAQAIALCRRVMSDSRQPAADRAIAACWLAHLTGDAHQPCHAGSLYASVAFPDGDRGGNEIKLLNGRNLHALWDGLLGPRFDEGDTDRRLTEIITDEDLIELGDISFEEVDPLLWLAESREVVRMVVYTAEVVAPVRAVSGGKASQLPPIRLSQEYLKAAGVVATLRADEAGYRLAAVWRKCLRTADESPAAEGR</sequence>
<proteinExistence type="predicted"/>
<dbReference type="Pfam" id="PF02265">
    <property type="entry name" value="S1-P1_nuclease"/>
    <property type="match status" value="1"/>
</dbReference>
<dbReference type="GO" id="GO:0003676">
    <property type="term" value="F:nucleic acid binding"/>
    <property type="evidence" value="ECO:0007669"/>
    <property type="project" value="InterPro"/>
</dbReference>
<evidence type="ECO:0000313" key="8">
    <source>
        <dbReference type="Proteomes" id="UP000317421"/>
    </source>
</evidence>
<dbReference type="EMBL" id="SJPR01000002">
    <property type="protein sequence ID" value="TWT98204.1"/>
    <property type="molecule type" value="Genomic_DNA"/>
</dbReference>
<dbReference type="Proteomes" id="UP000317421">
    <property type="component" value="Unassembled WGS sequence"/>
</dbReference>
<name>A0A5C6AE09_9BACT</name>
<evidence type="ECO:0000256" key="4">
    <source>
        <dbReference type="ARBA" id="ARBA00022801"/>
    </source>
</evidence>
<protein>
    <submittedName>
        <fullName evidence="7">S1/P1 Nuclease</fullName>
    </submittedName>
</protein>
<dbReference type="PANTHER" id="PTHR33146:SF26">
    <property type="entry name" value="ENDONUCLEASE 4"/>
    <property type="match status" value="1"/>
</dbReference>
<accession>A0A5C6AE09</accession>
<dbReference type="GO" id="GO:0046872">
    <property type="term" value="F:metal ion binding"/>
    <property type="evidence" value="ECO:0007669"/>
    <property type="project" value="UniProtKB-KW"/>
</dbReference>
<keyword evidence="5" id="KW-1015">Disulfide bond</keyword>
<keyword evidence="4" id="KW-0378">Hydrolase</keyword>
<dbReference type="CDD" id="cd11010">
    <property type="entry name" value="S1-P1_nuclease"/>
    <property type="match status" value="1"/>
</dbReference>
<evidence type="ECO:0000256" key="3">
    <source>
        <dbReference type="ARBA" id="ARBA00022759"/>
    </source>
</evidence>
<comment type="caution">
    <text evidence="7">The sequence shown here is derived from an EMBL/GenBank/DDBJ whole genome shotgun (WGS) entry which is preliminary data.</text>
</comment>
<dbReference type="AlphaFoldDB" id="A0A5C6AE09"/>
<dbReference type="InterPro" id="IPR003154">
    <property type="entry name" value="S1/P1nuclease"/>
</dbReference>
<dbReference type="GO" id="GO:0016788">
    <property type="term" value="F:hydrolase activity, acting on ester bonds"/>
    <property type="evidence" value="ECO:0007669"/>
    <property type="project" value="InterPro"/>
</dbReference>
<gene>
    <name evidence="7" type="ORF">Pla108_23620</name>
</gene>
<reference evidence="7 8" key="1">
    <citation type="submission" date="2019-02" db="EMBL/GenBank/DDBJ databases">
        <title>Deep-cultivation of Planctomycetes and their phenomic and genomic characterization uncovers novel biology.</title>
        <authorList>
            <person name="Wiegand S."/>
            <person name="Jogler M."/>
            <person name="Boedeker C."/>
            <person name="Pinto D."/>
            <person name="Vollmers J."/>
            <person name="Rivas-Marin E."/>
            <person name="Kohn T."/>
            <person name="Peeters S.H."/>
            <person name="Heuer A."/>
            <person name="Rast P."/>
            <person name="Oberbeckmann S."/>
            <person name="Bunk B."/>
            <person name="Jeske O."/>
            <person name="Meyerdierks A."/>
            <person name="Storesund J.E."/>
            <person name="Kallscheuer N."/>
            <person name="Luecker S."/>
            <person name="Lage O.M."/>
            <person name="Pohl T."/>
            <person name="Merkel B.J."/>
            <person name="Hornburger P."/>
            <person name="Mueller R.-W."/>
            <person name="Bruemmer F."/>
            <person name="Labrenz M."/>
            <person name="Spormann A.M."/>
            <person name="Op Den Camp H."/>
            <person name="Overmann J."/>
            <person name="Amann R."/>
            <person name="Jetten M.S.M."/>
            <person name="Mascher T."/>
            <person name="Medema M.H."/>
            <person name="Devos D.P."/>
            <person name="Kaster A.-K."/>
            <person name="Ovreas L."/>
            <person name="Rohde M."/>
            <person name="Galperin M.Y."/>
            <person name="Jogler C."/>
        </authorList>
    </citation>
    <scope>NUCLEOTIDE SEQUENCE [LARGE SCALE GENOMIC DNA]</scope>
    <source>
        <strain evidence="7 8">Pla108</strain>
    </source>
</reference>
<keyword evidence="3" id="KW-0255">Endonuclease</keyword>
<keyword evidence="6" id="KW-0325">Glycoprotein</keyword>